<evidence type="ECO:0000256" key="8">
    <source>
        <dbReference type="ARBA" id="ARBA00022857"/>
    </source>
</evidence>
<dbReference type="Proteomes" id="UP001501588">
    <property type="component" value="Unassembled WGS sequence"/>
</dbReference>
<protein>
    <recommendedName>
        <fullName evidence="19">Bifunctional NAD(P)H-hydrate repair enzyme</fullName>
    </recommendedName>
    <alternativeName>
        <fullName evidence="19">Nicotinamide nucleotide repair protein</fullName>
    </alternativeName>
    <domain>
        <recommendedName>
            <fullName evidence="19">ADP-dependent (S)-NAD(P)H-hydrate dehydratase</fullName>
            <ecNumber evidence="19">4.2.1.136</ecNumber>
        </recommendedName>
        <alternativeName>
            <fullName evidence="19">ADP-dependent NAD(P)HX dehydratase</fullName>
        </alternativeName>
    </domain>
    <domain>
        <recommendedName>
            <fullName evidence="19">NAD(P)H-hydrate epimerase</fullName>
            <ecNumber evidence="19">5.1.99.6</ecNumber>
        </recommendedName>
    </domain>
</protein>
<evidence type="ECO:0000256" key="14">
    <source>
        <dbReference type="ARBA" id="ARBA00025153"/>
    </source>
</evidence>
<dbReference type="SUPFAM" id="SSF53613">
    <property type="entry name" value="Ribokinase-like"/>
    <property type="match status" value="1"/>
</dbReference>
<dbReference type="NCBIfam" id="TIGR00197">
    <property type="entry name" value="yjeF_nterm"/>
    <property type="match status" value="1"/>
</dbReference>
<evidence type="ECO:0000256" key="12">
    <source>
        <dbReference type="ARBA" id="ARBA00023239"/>
    </source>
</evidence>
<dbReference type="Gene3D" id="3.40.1190.20">
    <property type="match status" value="1"/>
</dbReference>
<dbReference type="InterPro" id="IPR004443">
    <property type="entry name" value="YjeF_N_dom"/>
</dbReference>
<keyword evidence="13" id="KW-0511">Multifunctional enzyme</keyword>
<feature type="binding site" evidence="17">
    <location>
        <position position="353"/>
    </location>
    <ligand>
        <name>(6S)-NADPHX</name>
        <dbReference type="ChEBI" id="CHEBI:64076"/>
    </ligand>
</feature>
<dbReference type="InterPro" id="IPR000631">
    <property type="entry name" value="CARKD"/>
</dbReference>
<comment type="function">
    <text evidence="17">Catalyzes the dehydration of the S-form of NAD(P)HX at the expense of ADP, which is converted to AMP. Together with NAD(P)HX epimerase, which catalyzes the epimerization of the S- and R-forms, the enzyme allows the repair of both epimers of NAD(P)HX, a damaged form of NAD(P)H that is a result of enzymatic or heat-dependent hydration.</text>
</comment>
<keyword evidence="11 18" id="KW-0413">Isomerase</keyword>
<evidence type="ECO:0000256" key="18">
    <source>
        <dbReference type="HAMAP-Rule" id="MF_01966"/>
    </source>
</evidence>
<evidence type="ECO:0000256" key="16">
    <source>
        <dbReference type="ARBA" id="ARBA00049209"/>
    </source>
</evidence>
<dbReference type="PANTHER" id="PTHR12592">
    <property type="entry name" value="ATP-DEPENDENT (S)-NAD(P)H-HYDRATE DEHYDRATASE FAMILY MEMBER"/>
    <property type="match status" value="1"/>
</dbReference>
<dbReference type="NCBIfam" id="TIGR00196">
    <property type="entry name" value="yjeF_cterm"/>
    <property type="match status" value="1"/>
</dbReference>
<sequence length="486" mass="48112">MTLELLTPAEMARADAAAIAGGVPGIALMEAAGRAVARAARARFRPCRTLVLAGPGNNGGDGYVAARLLERRGWPVAVAILALPRPGGDAAWAAARWRGPVVPFAPAEARRAGLVVDAVFGAGLARDLDGVAAETLAAASAPILAVDVPSGLDGGTGAVRGFAPQAALTVTFFRRKPGHLLLPGRKLCGDVLLADIGLAASVLPGVGPRAFRNGPGLWSLPALSPSGHKYTRGHLTIVGGDAMTGAARLAAGAAHRAGAGLVTVAAPDAAAAAVYRAGDPATIVSEEPVPVLLDDGRRAVWLLGPGLPPTPRTRGTLRRVIDAGRTAVVDAGALLACADAPEALAGAAVLTPHAGEFARVFGPVGGDKPAAARAAAARTGAVVLLKGADTVVAAPDGRVAINDNAPPSLAIGGTGDVLAGIIAALLCRGMAPFDAAAAGAWLHGEAARLRPGPGLVPADLINLLPGALAHAGGTGFGDEIALGFTT</sequence>
<feature type="binding site" evidence="18">
    <location>
        <position position="150"/>
    </location>
    <ligand>
        <name>K(+)</name>
        <dbReference type="ChEBI" id="CHEBI:29103"/>
    </ligand>
</feature>
<evidence type="ECO:0000256" key="15">
    <source>
        <dbReference type="ARBA" id="ARBA00048238"/>
    </source>
</evidence>
<dbReference type="PIRSF" id="PIRSF017184">
    <property type="entry name" value="Nnr"/>
    <property type="match status" value="1"/>
</dbReference>
<evidence type="ECO:0000259" key="21">
    <source>
        <dbReference type="PROSITE" id="PS51385"/>
    </source>
</evidence>
<keyword evidence="7 17" id="KW-0067">ATP-binding</keyword>
<feature type="domain" description="YjeF N-terminal" evidence="21">
    <location>
        <begin position="11"/>
        <end position="204"/>
    </location>
</feature>
<comment type="catalytic activity">
    <reaction evidence="15 17 19">
        <text>(6S)-NADHX + ADP = AMP + phosphate + NADH + H(+)</text>
        <dbReference type="Rhea" id="RHEA:32223"/>
        <dbReference type="ChEBI" id="CHEBI:15378"/>
        <dbReference type="ChEBI" id="CHEBI:43474"/>
        <dbReference type="ChEBI" id="CHEBI:57945"/>
        <dbReference type="ChEBI" id="CHEBI:64074"/>
        <dbReference type="ChEBI" id="CHEBI:456215"/>
        <dbReference type="ChEBI" id="CHEBI:456216"/>
        <dbReference type="EC" id="4.2.1.136"/>
    </reaction>
</comment>
<dbReference type="PROSITE" id="PS51385">
    <property type="entry name" value="YJEF_N"/>
    <property type="match status" value="1"/>
</dbReference>
<keyword evidence="10 17" id="KW-0520">NAD</keyword>
<comment type="cofactor">
    <cofactor evidence="17">
        <name>Mg(2+)</name>
        <dbReference type="ChEBI" id="CHEBI:18420"/>
    </cofactor>
</comment>
<feature type="binding site" evidence="17">
    <location>
        <position position="306"/>
    </location>
    <ligand>
        <name>(6S)-NADPHX</name>
        <dbReference type="ChEBI" id="CHEBI:64076"/>
    </ligand>
</feature>
<dbReference type="PROSITE" id="PS01050">
    <property type="entry name" value="YJEF_C_2"/>
    <property type="match status" value="1"/>
</dbReference>
<dbReference type="PROSITE" id="PS51383">
    <property type="entry name" value="YJEF_C_3"/>
    <property type="match status" value="1"/>
</dbReference>
<organism evidence="22 23">
    <name type="scientific">Craurococcus roseus</name>
    <dbReference type="NCBI Taxonomy" id="77585"/>
    <lineage>
        <taxon>Bacteria</taxon>
        <taxon>Pseudomonadati</taxon>
        <taxon>Pseudomonadota</taxon>
        <taxon>Alphaproteobacteria</taxon>
        <taxon>Acetobacterales</taxon>
        <taxon>Acetobacteraceae</taxon>
        <taxon>Craurococcus</taxon>
    </lineage>
</organism>
<keyword evidence="9 18" id="KW-0630">Potassium</keyword>
<dbReference type="PROSITE" id="PS01049">
    <property type="entry name" value="YJEF_C_1"/>
    <property type="match status" value="1"/>
</dbReference>
<comment type="cofactor">
    <cofactor evidence="18 19">
        <name>K(+)</name>
        <dbReference type="ChEBI" id="CHEBI:29103"/>
    </cofactor>
    <text evidence="18 19">Binds 1 potassium ion per subunit.</text>
</comment>
<dbReference type="SUPFAM" id="SSF64153">
    <property type="entry name" value="YjeF N-terminal domain-like"/>
    <property type="match status" value="1"/>
</dbReference>
<dbReference type="EMBL" id="BAAAFZ010000015">
    <property type="protein sequence ID" value="GAA0578282.1"/>
    <property type="molecule type" value="Genomic_DNA"/>
</dbReference>
<evidence type="ECO:0000256" key="3">
    <source>
        <dbReference type="ARBA" id="ARBA00006001"/>
    </source>
</evidence>
<feature type="binding site" evidence="18">
    <location>
        <begin position="121"/>
        <end position="127"/>
    </location>
    <ligand>
        <name>(6S)-NADPHX</name>
        <dbReference type="ChEBI" id="CHEBI:64076"/>
    </ligand>
</feature>
<comment type="caution">
    <text evidence="22">The sequence shown here is derived from an EMBL/GenBank/DDBJ whole genome shotgun (WGS) entry which is preliminary data.</text>
</comment>
<feature type="binding site" evidence="17">
    <location>
        <position position="416"/>
    </location>
    <ligand>
        <name>(6S)-NADPHX</name>
        <dbReference type="ChEBI" id="CHEBI:64076"/>
    </ligand>
</feature>
<evidence type="ECO:0000313" key="23">
    <source>
        <dbReference type="Proteomes" id="UP001501588"/>
    </source>
</evidence>
<name>A0ABN1EZC6_9PROT</name>
<keyword evidence="8 17" id="KW-0521">NADP</keyword>
<feature type="binding site" evidence="18">
    <location>
        <position position="147"/>
    </location>
    <ligand>
        <name>(6S)-NADPHX</name>
        <dbReference type="ChEBI" id="CHEBI:64076"/>
    </ligand>
</feature>
<comment type="catalytic activity">
    <reaction evidence="16 17 19">
        <text>(6S)-NADPHX + ADP = AMP + phosphate + NADPH + H(+)</text>
        <dbReference type="Rhea" id="RHEA:32235"/>
        <dbReference type="ChEBI" id="CHEBI:15378"/>
        <dbReference type="ChEBI" id="CHEBI:43474"/>
        <dbReference type="ChEBI" id="CHEBI:57783"/>
        <dbReference type="ChEBI" id="CHEBI:64076"/>
        <dbReference type="ChEBI" id="CHEBI:456215"/>
        <dbReference type="ChEBI" id="CHEBI:456216"/>
        <dbReference type="EC" id="4.2.1.136"/>
    </reaction>
</comment>
<comment type="function">
    <text evidence="14 19">Bifunctional enzyme that catalyzes the epimerization of the S- and R-forms of NAD(P)HX and the dehydration of the S-form of NAD(P)HX at the expense of ADP, which is converted to AMP. This allows the repair of both epimers of NAD(P)HX, a damaged form of NAD(P)H that is a result of enzymatic or heat-dependent hydration.</text>
</comment>
<evidence type="ECO:0000256" key="9">
    <source>
        <dbReference type="ARBA" id="ARBA00022958"/>
    </source>
</evidence>
<feature type="binding site" evidence="17">
    <location>
        <position position="415"/>
    </location>
    <ligand>
        <name>AMP</name>
        <dbReference type="ChEBI" id="CHEBI:456215"/>
    </ligand>
</feature>
<comment type="caution">
    <text evidence="18">Lacks conserved residue(s) required for the propagation of feature annotation.</text>
</comment>
<reference evidence="22 23" key="1">
    <citation type="journal article" date="2019" name="Int. J. Syst. Evol. Microbiol.">
        <title>The Global Catalogue of Microorganisms (GCM) 10K type strain sequencing project: providing services to taxonomists for standard genome sequencing and annotation.</title>
        <authorList>
            <consortium name="The Broad Institute Genomics Platform"/>
            <consortium name="The Broad Institute Genome Sequencing Center for Infectious Disease"/>
            <person name="Wu L."/>
            <person name="Ma J."/>
        </authorList>
    </citation>
    <scope>NUCLEOTIDE SEQUENCE [LARGE SCALE GENOMIC DNA]</scope>
    <source>
        <strain evidence="22 23">JCM 9933</strain>
    </source>
</reference>
<dbReference type="EC" id="5.1.99.6" evidence="19"/>
<dbReference type="CDD" id="cd01171">
    <property type="entry name" value="YXKO-related"/>
    <property type="match status" value="1"/>
</dbReference>
<dbReference type="InterPro" id="IPR036652">
    <property type="entry name" value="YjeF_N_dom_sf"/>
</dbReference>
<dbReference type="Gene3D" id="3.40.50.10260">
    <property type="entry name" value="YjeF N-terminal domain"/>
    <property type="match status" value="1"/>
</dbReference>
<evidence type="ECO:0000256" key="17">
    <source>
        <dbReference type="HAMAP-Rule" id="MF_01965"/>
    </source>
</evidence>
<accession>A0ABN1EZC6</accession>
<evidence type="ECO:0000256" key="19">
    <source>
        <dbReference type="PIRNR" id="PIRNR017184"/>
    </source>
</evidence>
<evidence type="ECO:0000259" key="20">
    <source>
        <dbReference type="PROSITE" id="PS51383"/>
    </source>
</evidence>
<proteinExistence type="inferred from homology"/>
<feature type="binding site" evidence="17">
    <location>
        <begin position="386"/>
        <end position="390"/>
    </location>
    <ligand>
        <name>AMP</name>
        <dbReference type="ChEBI" id="CHEBI:456215"/>
    </ligand>
</feature>
<gene>
    <name evidence="18" type="primary">nnrE</name>
    <name evidence="17" type="synonym">nnrD</name>
    <name evidence="22" type="ORF">GCM10009416_16050</name>
</gene>
<comment type="similarity">
    <text evidence="17">Belongs to the NnrD/CARKD family.</text>
</comment>
<keyword evidence="23" id="KW-1185">Reference proteome</keyword>
<evidence type="ECO:0000256" key="4">
    <source>
        <dbReference type="ARBA" id="ARBA00009524"/>
    </source>
</evidence>
<dbReference type="HAMAP" id="MF_01966">
    <property type="entry name" value="NADHX_epimerase"/>
    <property type="match status" value="1"/>
</dbReference>
<evidence type="ECO:0000256" key="6">
    <source>
        <dbReference type="ARBA" id="ARBA00022741"/>
    </source>
</evidence>
<evidence type="ECO:0000256" key="5">
    <source>
        <dbReference type="ARBA" id="ARBA00022723"/>
    </source>
</evidence>
<dbReference type="PANTHER" id="PTHR12592:SF0">
    <property type="entry name" value="ATP-DEPENDENT (S)-NAD(P)H-HYDRATE DEHYDRATASE"/>
    <property type="match status" value="1"/>
</dbReference>
<feature type="binding site" evidence="18">
    <location>
        <begin position="57"/>
        <end position="61"/>
    </location>
    <ligand>
        <name>(6S)-NADPHX</name>
        <dbReference type="ChEBI" id="CHEBI:64076"/>
    </ligand>
</feature>
<dbReference type="Pfam" id="PF01256">
    <property type="entry name" value="Carb_kinase"/>
    <property type="match status" value="1"/>
</dbReference>
<comment type="similarity">
    <text evidence="4 19">In the C-terminal section; belongs to the NnrD/CARKD family.</text>
</comment>
<evidence type="ECO:0000256" key="13">
    <source>
        <dbReference type="ARBA" id="ARBA00023268"/>
    </source>
</evidence>
<dbReference type="HAMAP" id="MF_01965">
    <property type="entry name" value="NADHX_dehydratase"/>
    <property type="match status" value="1"/>
</dbReference>
<evidence type="ECO:0000256" key="1">
    <source>
        <dbReference type="ARBA" id="ARBA00000013"/>
    </source>
</evidence>
<dbReference type="Pfam" id="PF03853">
    <property type="entry name" value="YjeF_N"/>
    <property type="match status" value="1"/>
</dbReference>
<keyword evidence="12 17" id="KW-0456">Lyase</keyword>
<keyword evidence="5 18" id="KW-0479">Metal-binding</keyword>
<evidence type="ECO:0000256" key="7">
    <source>
        <dbReference type="ARBA" id="ARBA00022840"/>
    </source>
</evidence>
<evidence type="ECO:0000256" key="2">
    <source>
        <dbReference type="ARBA" id="ARBA00000909"/>
    </source>
</evidence>
<dbReference type="InterPro" id="IPR030677">
    <property type="entry name" value="Nnr"/>
</dbReference>
<evidence type="ECO:0000256" key="10">
    <source>
        <dbReference type="ARBA" id="ARBA00023027"/>
    </source>
</evidence>
<comment type="similarity">
    <text evidence="3 19">In the N-terminal section; belongs to the NnrE/AIBP family.</text>
</comment>
<comment type="subunit">
    <text evidence="17">Homotetramer.</text>
</comment>
<dbReference type="InterPro" id="IPR017953">
    <property type="entry name" value="Carbohydrate_kinase_pred_CS"/>
</dbReference>
<feature type="binding site" evidence="17">
    <location>
        <position position="246"/>
    </location>
    <ligand>
        <name>(6S)-NADPHX</name>
        <dbReference type="ChEBI" id="CHEBI:64076"/>
    </ligand>
</feature>
<dbReference type="InterPro" id="IPR029056">
    <property type="entry name" value="Ribokinase-like"/>
</dbReference>
<evidence type="ECO:0000256" key="11">
    <source>
        <dbReference type="ARBA" id="ARBA00023235"/>
    </source>
</evidence>
<dbReference type="RefSeq" id="WP_343894692.1">
    <property type="nucleotide sequence ID" value="NZ_BAAAFZ010000015.1"/>
</dbReference>
<comment type="function">
    <text evidence="18">Catalyzes the epimerization of the S- and R-forms of NAD(P)HX, a damaged form of NAD(P)H that is a result of enzymatic or heat-dependent hydration. This is a prerequisite for the S-specific NAD(P)H-hydrate dehydratase to allow the repair of both epimers of NAD(P)HX.</text>
</comment>
<feature type="domain" description="YjeF C-terminal" evidence="20">
    <location>
        <begin position="212"/>
        <end position="471"/>
    </location>
</feature>
<comment type="catalytic activity">
    <reaction evidence="1 18 19">
        <text>(6R)-NADHX = (6S)-NADHX</text>
        <dbReference type="Rhea" id="RHEA:32215"/>
        <dbReference type="ChEBI" id="CHEBI:64074"/>
        <dbReference type="ChEBI" id="CHEBI:64075"/>
        <dbReference type="EC" id="5.1.99.6"/>
    </reaction>
</comment>
<comment type="catalytic activity">
    <reaction evidence="2 18 19">
        <text>(6R)-NADPHX = (6S)-NADPHX</text>
        <dbReference type="Rhea" id="RHEA:32227"/>
        <dbReference type="ChEBI" id="CHEBI:64076"/>
        <dbReference type="ChEBI" id="CHEBI:64077"/>
        <dbReference type="EC" id="5.1.99.6"/>
    </reaction>
</comment>
<dbReference type="EC" id="4.2.1.136" evidence="19"/>
<evidence type="ECO:0000313" key="22">
    <source>
        <dbReference type="EMBL" id="GAA0578282.1"/>
    </source>
</evidence>
<feature type="binding site" evidence="18">
    <location>
        <position position="58"/>
    </location>
    <ligand>
        <name>K(+)</name>
        <dbReference type="ChEBI" id="CHEBI:29103"/>
    </ligand>
</feature>
<feature type="binding site" evidence="18">
    <location>
        <position position="117"/>
    </location>
    <ligand>
        <name>K(+)</name>
        <dbReference type="ChEBI" id="CHEBI:29103"/>
    </ligand>
</feature>
<comment type="similarity">
    <text evidence="18">Belongs to the NnrE/AIBP family.</text>
</comment>
<keyword evidence="6 17" id="KW-0547">Nucleotide-binding</keyword>